<proteinExistence type="predicted"/>
<dbReference type="Proteomes" id="UP000186922">
    <property type="component" value="Unassembled WGS sequence"/>
</dbReference>
<gene>
    <name evidence="1" type="primary">RvY_15257-1</name>
    <name evidence="1" type="synonym">RvY_15257.1</name>
    <name evidence="1" type="ORF">RvY_15257</name>
</gene>
<accession>A0A1D1VU79</accession>
<evidence type="ECO:0000313" key="1">
    <source>
        <dbReference type="EMBL" id="GAV05072.1"/>
    </source>
</evidence>
<dbReference type="OrthoDB" id="4951847at2759"/>
<dbReference type="EMBL" id="BDGG01000011">
    <property type="protein sequence ID" value="GAV05072.1"/>
    <property type="molecule type" value="Genomic_DNA"/>
</dbReference>
<protein>
    <submittedName>
        <fullName evidence="1">Uncharacterized protein</fullName>
    </submittedName>
</protein>
<dbReference type="AlphaFoldDB" id="A0A1D1VU79"/>
<name>A0A1D1VU79_RAMVA</name>
<comment type="caution">
    <text evidence="1">The sequence shown here is derived from an EMBL/GenBank/DDBJ whole genome shotgun (WGS) entry which is preliminary data.</text>
</comment>
<keyword evidence="2" id="KW-1185">Reference proteome</keyword>
<sequence length="235" mass="26352">MAIQDYALKYGKTTDDLPSDAKVVIEQHTFWDGLKDVVILLRPLVPAQSEAEYDECTLGDIGVCFGDIYAAFSNHPVPEERPILLEKLERRGKWFYQPELMVCLDVFQPQYQARNLMKVDLVTGVCAVKMQLHEERKERAKTAKDTTKHGKSALSKTEDGVLGVIQTAGLATNQEVEGESQVDAEISAISTQFDEFLTDVMKDELTDDDDEMVVPVSTGFRTLKYLFGYDSPATM</sequence>
<reference evidence="1 2" key="1">
    <citation type="journal article" date="2016" name="Nat. Commun.">
        <title>Extremotolerant tardigrade genome and improved radiotolerance of human cultured cells by tardigrade-unique protein.</title>
        <authorList>
            <person name="Hashimoto T."/>
            <person name="Horikawa D.D."/>
            <person name="Saito Y."/>
            <person name="Kuwahara H."/>
            <person name="Kozuka-Hata H."/>
            <person name="Shin-I T."/>
            <person name="Minakuchi Y."/>
            <person name="Ohishi K."/>
            <person name="Motoyama A."/>
            <person name="Aizu T."/>
            <person name="Enomoto A."/>
            <person name="Kondo K."/>
            <person name="Tanaka S."/>
            <person name="Hara Y."/>
            <person name="Koshikawa S."/>
            <person name="Sagara H."/>
            <person name="Miura T."/>
            <person name="Yokobori S."/>
            <person name="Miyagawa K."/>
            <person name="Suzuki Y."/>
            <person name="Kubo T."/>
            <person name="Oyama M."/>
            <person name="Kohara Y."/>
            <person name="Fujiyama A."/>
            <person name="Arakawa K."/>
            <person name="Katayama T."/>
            <person name="Toyoda A."/>
            <person name="Kunieda T."/>
        </authorList>
    </citation>
    <scope>NUCLEOTIDE SEQUENCE [LARGE SCALE GENOMIC DNA]</scope>
    <source>
        <strain evidence="1 2">YOKOZUNA-1</strain>
    </source>
</reference>
<evidence type="ECO:0000313" key="2">
    <source>
        <dbReference type="Proteomes" id="UP000186922"/>
    </source>
</evidence>
<organism evidence="1 2">
    <name type="scientific">Ramazzottius varieornatus</name>
    <name type="common">Water bear</name>
    <name type="synonym">Tardigrade</name>
    <dbReference type="NCBI Taxonomy" id="947166"/>
    <lineage>
        <taxon>Eukaryota</taxon>
        <taxon>Metazoa</taxon>
        <taxon>Ecdysozoa</taxon>
        <taxon>Tardigrada</taxon>
        <taxon>Eutardigrada</taxon>
        <taxon>Parachela</taxon>
        <taxon>Hypsibioidea</taxon>
        <taxon>Ramazzottiidae</taxon>
        <taxon>Ramazzottius</taxon>
    </lineage>
</organism>